<name>A0A1G2PCE7_9BACT</name>
<sequence>MTSLTTILPYLQIALSVILVVAVLIQKSEAGVGGSFGGNDNFNAGFHTRRGFEQKLFYFTITVSILFVISSLLLLFTK</sequence>
<proteinExistence type="inferred from homology"/>
<protein>
    <recommendedName>
        <fullName evidence="9">Protein-export membrane protein SecG</fullName>
    </recommendedName>
</protein>
<feature type="transmembrane region" description="Helical" evidence="9">
    <location>
        <begin position="56"/>
        <end position="76"/>
    </location>
</feature>
<reference evidence="10 11" key="1">
    <citation type="journal article" date="2016" name="Nat. Commun.">
        <title>Thousands of microbial genomes shed light on interconnected biogeochemical processes in an aquifer system.</title>
        <authorList>
            <person name="Anantharaman K."/>
            <person name="Brown C.T."/>
            <person name="Hug L.A."/>
            <person name="Sharon I."/>
            <person name="Castelle C.J."/>
            <person name="Probst A.J."/>
            <person name="Thomas B.C."/>
            <person name="Singh A."/>
            <person name="Wilkins M.J."/>
            <person name="Karaoz U."/>
            <person name="Brodie E.L."/>
            <person name="Williams K.H."/>
            <person name="Hubbard S.S."/>
            <person name="Banfield J.F."/>
        </authorList>
    </citation>
    <scope>NUCLEOTIDE SEQUENCE [LARGE SCALE GENOMIC DNA]</scope>
</reference>
<evidence type="ECO:0000256" key="5">
    <source>
        <dbReference type="ARBA" id="ARBA00022927"/>
    </source>
</evidence>
<comment type="subcellular location">
    <subcellularLocation>
        <location evidence="9">Cell membrane</location>
        <topology evidence="9">Multi-pass membrane protein</topology>
    </subcellularLocation>
    <subcellularLocation>
        <location evidence="1">Membrane</location>
        <topology evidence="1">Multi-pass membrane protein</topology>
    </subcellularLocation>
</comment>
<evidence type="ECO:0000256" key="2">
    <source>
        <dbReference type="ARBA" id="ARBA00008445"/>
    </source>
</evidence>
<dbReference type="Proteomes" id="UP000176965">
    <property type="component" value="Unassembled WGS sequence"/>
</dbReference>
<dbReference type="STRING" id="1802338.A2541_00490"/>
<comment type="similarity">
    <text evidence="2 9">Belongs to the SecG family.</text>
</comment>
<comment type="caution">
    <text evidence="10">The sequence shown here is derived from an EMBL/GenBank/DDBJ whole genome shotgun (WGS) entry which is preliminary data.</text>
</comment>
<evidence type="ECO:0000256" key="9">
    <source>
        <dbReference type="RuleBase" id="RU365087"/>
    </source>
</evidence>
<evidence type="ECO:0000256" key="3">
    <source>
        <dbReference type="ARBA" id="ARBA00022448"/>
    </source>
</evidence>
<keyword evidence="5 9" id="KW-0653">Protein transport</keyword>
<dbReference type="Pfam" id="PF03840">
    <property type="entry name" value="SecG"/>
    <property type="match status" value="1"/>
</dbReference>
<accession>A0A1G2PCE7</accession>
<evidence type="ECO:0000256" key="1">
    <source>
        <dbReference type="ARBA" id="ARBA00004141"/>
    </source>
</evidence>
<keyword evidence="3 9" id="KW-0813">Transport</keyword>
<dbReference type="NCBIfam" id="TIGR00810">
    <property type="entry name" value="secG"/>
    <property type="match status" value="1"/>
</dbReference>
<keyword evidence="7 9" id="KW-0811">Translocation</keyword>
<evidence type="ECO:0000256" key="4">
    <source>
        <dbReference type="ARBA" id="ARBA00022692"/>
    </source>
</evidence>
<comment type="function">
    <text evidence="9">Involved in protein export. Participates in an early event of protein translocation.</text>
</comment>
<evidence type="ECO:0000256" key="6">
    <source>
        <dbReference type="ARBA" id="ARBA00022989"/>
    </source>
</evidence>
<dbReference type="EMBL" id="MHSQ01000038">
    <property type="protein sequence ID" value="OHA46006.1"/>
    <property type="molecule type" value="Genomic_DNA"/>
</dbReference>
<keyword evidence="6 9" id="KW-1133">Transmembrane helix</keyword>
<keyword evidence="4 9" id="KW-0812">Transmembrane</keyword>
<dbReference type="GO" id="GO:0009306">
    <property type="term" value="P:protein secretion"/>
    <property type="evidence" value="ECO:0007669"/>
    <property type="project" value="UniProtKB-UniRule"/>
</dbReference>
<keyword evidence="9" id="KW-1003">Cell membrane</keyword>
<evidence type="ECO:0000256" key="8">
    <source>
        <dbReference type="ARBA" id="ARBA00023136"/>
    </source>
</evidence>
<evidence type="ECO:0000256" key="7">
    <source>
        <dbReference type="ARBA" id="ARBA00023010"/>
    </source>
</evidence>
<evidence type="ECO:0000313" key="11">
    <source>
        <dbReference type="Proteomes" id="UP000176965"/>
    </source>
</evidence>
<dbReference type="GO" id="GO:0005886">
    <property type="term" value="C:plasma membrane"/>
    <property type="evidence" value="ECO:0007669"/>
    <property type="project" value="UniProtKB-SubCell"/>
</dbReference>
<organism evidence="10 11">
    <name type="scientific">Candidatus Taylorbacteria bacterium RIFOXYD2_FULL_36_9</name>
    <dbReference type="NCBI Taxonomy" id="1802338"/>
    <lineage>
        <taxon>Bacteria</taxon>
        <taxon>Candidatus Tayloriibacteriota</taxon>
    </lineage>
</organism>
<dbReference type="AlphaFoldDB" id="A0A1G2PCE7"/>
<evidence type="ECO:0000313" key="10">
    <source>
        <dbReference type="EMBL" id="OHA46006.1"/>
    </source>
</evidence>
<gene>
    <name evidence="10" type="ORF">A2541_00490</name>
</gene>
<dbReference type="GO" id="GO:0015450">
    <property type="term" value="F:protein-transporting ATPase activity"/>
    <property type="evidence" value="ECO:0007669"/>
    <property type="project" value="UniProtKB-UniRule"/>
</dbReference>
<keyword evidence="8 9" id="KW-0472">Membrane</keyword>
<feature type="transmembrane region" description="Helical" evidence="9">
    <location>
        <begin position="6"/>
        <end position="25"/>
    </location>
</feature>
<dbReference type="InterPro" id="IPR004692">
    <property type="entry name" value="SecG"/>
</dbReference>